<keyword evidence="2" id="KW-1185">Reference proteome</keyword>
<comment type="caution">
    <text evidence="1">The sequence shown here is derived from an EMBL/GenBank/DDBJ whole genome shotgun (WGS) entry which is preliminary data.</text>
</comment>
<dbReference type="Pfam" id="PF01042">
    <property type="entry name" value="Ribonuc_L-PSP"/>
    <property type="match status" value="1"/>
</dbReference>
<dbReference type="CDD" id="cd02199">
    <property type="entry name" value="YjgF_YER057c_UK114_like_1"/>
    <property type="match status" value="1"/>
</dbReference>
<dbReference type="PANTHER" id="PTHR43760">
    <property type="entry name" value="ENDORIBONUCLEASE-RELATED"/>
    <property type="match status" value="1"/>
</dbReference>
<dbReference type="RefSeq" id="WP_394007573.1">
    <property type="nucleotide sequence ID" value="NZ_JBAFUR010000002.1"/>
</dbReference>
<dbReference type="Proteomes" id="UP001604043">
    <property type="component" value="Unassembled WGS sequence"/>
</dbReference>
<dbReference type="Gene3D" id="3.30.1330.40">
    <property type="entry name" value="RutC-like"/>
    <property type="match status" value="1"/>
</dbReference>
<reference evidence="1 2" key="1">
    <citation type="submission" date="2024-02" db="EMBL/GenBank/DDBJ databases">
        <title>Expansion and revision of Xanthobacter and proposal of Roseixanthobacter gen. nov.</title>
        <authorList>
            <person name="Soltysiak M.P.M."/>
            <person name="Jalihal A."/>
            <person name="Ory A."/>
            <person name="Chrisophersen C."/>
            <person name="Lee A.D."/>
            <person name="Boulton J."/>
            <person name="Springer M."/>
        </authorList>
    </citation>
    <scope>NUCLEOTIDE SEQUENCE [LARGE SCALE GENOMIC DNA]</scope>
    <source>
        <strain evidence="1 2">CB5</strain>
    </source>
</reference>
<gene>
    <name evidence="1" type="ORF">V5F30_11835</name>
</gene>
<dbReference type="PANTHER" id="PTHR43760:SF1">
    <property type="entry name" value="ENDORIBONUCLEASE L-PSP_CHORISMATE MUTASE-LIKE DOMAIN-CONTAINING PROTEIN"/>
    <property type="match status" value="1"/>
</dbReference>
<dbReference type="InterPro" id="IPR006175">
    <property type="entry name" value="YjgF/YER057c/UK114"/>
</dbReference>
<dbReference type="SUPFAM" id="SSF55298">
    <property type="entry name" value="YjgF-like"/>
    <property type="match status" value="1"/>
</dbReference>
<accession>A0ABW6ZGG8</accession>
<dbReference type="EMBL" id="JBAFUR010000002">
    <property type="protein sequence ID" value="MFG1252892.1"/>
    <property type="molecule type" value="Genomic_DNA"/>
</dbReference>
<name>A0ABW6ZGG8_9HYPH</name>
<protein>
    <submittedName>
        <fullName evidence="1">RidA family protein</fullName>
    </submittedName>
</protein>
<dbReference type="InterPro" id="IPR035959">
    <property type="entry name" value="RutC-like_sf"/>
</dbReference>
<sequence>MEFWADKTPSNWPAALDAAGIVLPAAAPPAAAYTPVVVHEGLAFVSGQLPRDETGVTTVGRVGVEVTLEAAQAGARLALVRGLAALRDGLGGLDHLDRVLKMTVFVSSGPDFVDQSAVADGASMLLFALLGAERGRHARSAVGVAKLPRNAAVEIELIASVRPASSS</sequence>
<organism evidence="1 2">
    <name type="scientific">Xanthobacter aminoxidans</name>
    <dbReference type="NCBI Taxonomy" id="186280"/>
    <lineage>
        <taxon>Bacteria</taxon>
        <taxon>Pseudomonadati</taxon>
        <taxon>Pseudomonadota</taxon>
        <taxon>Alphaproteobacteria</taxon>
        <taxon>Hyphomicrobiales</taxon>
        <taxon>Xanthobacteraceae</taxon>
        <taxon>Xanthobacter</taxon>
    </lineage>
</organism>
<evidence type="ECO:0000313" key="1">
    <source>
        <dbReference type="EMBL" id="MFG1252892.1"/>
    </source>
</evidence>
<evidence type="ECO:0000313" key="2">
    <source>
        <dbReference type="Proteomes" id="UP001604043"/>
    </source>
</evidence>
<dbReference type="InterPro" id="IPR013813">
    <property type="entry name" value="Endoribo_LPSP/chorism_mut-like"/>
</dbReference>
<proteinExistence type="predicted"/>